<reference evidence="3" key="2">
    <citation type="submission" date="2014-03" db="EMBL/GenBank/DDBJ databases">
        <title>Candidatus Competibacter-lineage genomes retrieved from metagenomes reveal functional metabolic diversity.</title>
        <authorList>
            <person name="McIlroy S.J."/>
            <person name="Albertsen M."/>
            <person name="Andresen E.K."/>
            <person name="Saunders A.M."/>
            <person name="Kristiansen R."/>
            <person name="Stokholm-Bjerregaard M."/>
            <person name="Nielsen K.L."/>
            <person name="Nielsen P.H."/>
        </authorList>
    </citation>
    <scope>NUCLEOTIDE SEQUENCE</scope>
    <source>
        <strain evidence="3">Run_A_D11</strain>
    </source>
</reference>
<dbReference type="CDD" id="cd02440">
    <property type="entry name" value="AdoMet_MTases"/>
    <property type="match status" value="1"/>
</dbReference>
<feature type="domain" description="Methyltransferase" evidence="2">
    <location>
        <begin position="56"/>
        <end position="151"/>
    </location>
</feature>
<keyword evidence="3" id="KW-0489">Methyltransferase</keyword>
<dbReference type="Gene3D" id="3.40.50.150">
    <property type="entry name" value="Vaccinia Virus protein VP39"/>
    <property type="match status" value="1"/>
</dbReference>
<dbReference type="GO" id="GO:0032259">
    <property type="term" value="P:methylation"/>
    <property type="evidence" value="ECO:0007669"/>
    <property type="project" value="UniProtKB-KW"/>
</dbReference>
<name>W6M5Q4_9GAMM</name>
<evidence type="ECO:0000313" key="3">
    <source>
        <dbReference type="EMBL" id="CDI01085.1"/>
    </source>
</evidence>
<dbReference type="GO" id="GO:0008168">
    <property type="term" value="F:methyltransferase activity"/>
    <property type="evidence" value="ECO:0007669"/>
    <property type="project" value="UniProtKB-KW"/>
</dbReference>
<dbReference type="PANTHER" id="PTHR43861">
    <property type="entry name" value="TRANS-ACONITATE 2-METHYLTRANSFERASE-RELATED"/>
    <property type="match status" value="1"/>
</dbReference>
<evidence type="ECO:0000259" key="2">
    <source>
        <dbReference type="Pfam" id="PF13649"/>
    </source>
</evidence>
<protein>
    <submittedName>
        <fullName evidence="3">Methyltransferase type 12</fullName>
    </submittedName>
</protein>
<keyword evidence="1" id="KW-0808">Transferase</keyword>
<dbReference type="OrthoDB" id="9791837at2"/>
<dbReference type="RefSeq" id="WP_048670223.1">
    <property type="nucleotide sequence ID" value="NZ_CBTJ020000005.1"/>
</dbReference>
<dbReference type="EMBL" id="CBTJ020000005">
    <property type="protein sequence ID" value="CDI01085.1"/>
    <property type="molecule type" value="Genomic_DNA"/>
</dbReference>
<sequence>MNRSEPLWWPTERQTDPLSRYYRWHARLYDATRWSFLFGRAQLIQAIATDRQPRRILEIGCGTGANLLRLSRQFPNAQITGLDLSADMLAQARRKLAQRASAVTLLQQRYDRPLSAEPAFDLIVCSYCLSMIDPGWQQALDAALGDLQPGGLLAVVDFHDTRFSGFRRWMGFNHVRMDGHLLPSLNERSEALTQNVRPAYGNVWRYFSFIGCKRGS</sequence>
<keyword evidence="4" id="KW-1185">Reference proteome</keyword>
<dbReference type="Proteomes" id="UP000035760">
    <property type="component" value="Unassembled WGS sequence"/>
</dbReference>
<dbReference type="AlphaFoldDB" id="W6M5Q4"/>
<reference evidence="3" key="1">
    <citation type="submission" date="2013-07" db="EMBL/GenBank/DDBJ databases">
        <authorList>
            <person name="McIlroy S."/>
        </authorList>
    </citation>
    <scope>NUCLEOTIDE SEQUENCE [LARGE SCALE GENOMIC DNA]</scope>
    <source>
        <strain evidence="3">Run_A_D11</strain>
    </source>
</reference>
<accession>W6M5Q4</accession>
<dbReference type="InterPro" id="IPR029063">
    <property type="entry name" value="SAM-dependent_MTases_sf"/>
</dbReference>
<evidence type="ECO:0000256" key="1">
    <source>
        <dbReference type="ARBA" id="ARBA00022679"/>
    </source>
</evidence>
<dbReference type="STRING" id="1400863.BN873_1020006"/>
<gene>
    <name evidence="3" type="ORF">BN873_1020006</name>
</gene>
<comment type="caution">
    <text evidence="3">The sequence shown here is derived from an EMBL/GenBank/DDBJ whole genome shotgun (WGS) entry which is preliminary data.</text>
</comment>
<dbReference type="Pfam" id="PF13649">
    <property type="entry name" value="Methyltransf_25"/>
    <property type="match status" value="1"/>
</dbReference>
<dbReference type="InterPro" id="IPR041698">
    <property type="entry name" value="Methyltransf_25"/>
</dbReference>
<organism evidence="3 4">
    <name type="scientific">Candidatus Competibacter denitrificans Run_A_D11</name>
    <dbReference type="NCBI Taxonomy" id="1400863"/>
    <lineage>
        <taxon>Bacteria</taxon>
        <taxon>Pseudomonadati</taxon>
        <taxon>Pseudomonadota</taxon>
        <taxon>Gammaproteobacteria</taxon>
        <taxon>Candidatus Competibacteraceae</taxon>
        <taxon>Candidatus Competibacter</taxon>
    </lineage>
</organism>
<evidence type="ECO:0000313" key="4">
    <source>
        <dbReference type="Proteomes" id="UP000035760"/>
    </source>
</evidence>
<proteinExistence type="predicted"/>
<dbReference type="SUPFAM" id="SSF53335">
    <property type="entry name" value="S-adenosyl-L-methionine-dependent methyltransferases"/>
    <property type="match status" value="1"/>
</dbReference>